<organism evidence="3 4">
    <name type="scientific">Koleobacter methoxysyntrophicus</name>
    <dbReference type="NCBI Taxonomy" id="2751313"/>
    <lineage>
        <taxon>Bacteria</taxon>
        <taxon>Bacillati</taxon>
        <taxon>Bacillota</taxon>
        <taxon>Clostridia</taxon>
        <taxon>Koleobacterales</taxon>
        <taxon>Koleobacteraceae</taxon>
        <taxon>Koleobacter</taxon>
    </lineage>
</organism>
<feature type="domain" description="Polymerase/histidinol phosphatase N-terminal" evidence="2">
    <location>
        <begin position="4"/>
        <end position="69"/>
    </location>
</feature>
<dbReference type="AlphaFoldDB" id="A0A8A0RNQ7"/>
<dbReference type="SMART" id="SM00481">
    <property type="entry name" value="POLIIIAc"/>
    <property type="match status" value="1"/>
</dbReference>
<dbReference type="InterPro" id="IPR016195">
    <property type="entry name" value="Pol/histidinol_Pase-like"/>
</dbReference>
<dbReference type="CDD" id="cd07438">
    <property type="entry name" value="PHP_HisPPase_AMP"/>
    <property type="match status" value="1"/>
</dbReference>
<accession>A0A8A0RNQ7</accession>
<evidence type="ECO:0000313" key="3">
    <source>
        <dbReference type="EMBL" id="QSQ09218.1"/>
    </source>
</evidence>
<evidence type="ECO:0000259" key="2">
    <source>
        <dbReference type="SMART" id="SM00481"/>
    </source>
</evidence>
<dbReference type="Pfam" id="PF02811">
    <property type="entry name" value="PHP"/>
    <property type="match status" value="1"/>
</dbReference>
<dbReference type="SUPFAM" id="SSF89550">
    <property type="entry name" value="PHP domain-like"/>
    <property type="match status" value="1"/>
</dbReference>
<sequence length="284" mass="31925">MQYADLHLHSTASDGTSSPEEVVRRAGELGFSVISLTDHDSVGGLEQAISIGEKLNMEVIPGIELSTLHMNEEVHILGYYVDWKDGRLKNKLEYFIRARKSRADKMIEKLNSMGINIARERVLELAGSNFVGRPHIARAMLEKGYIKDLSEAFTADFIGKGGRAYVERHKISPFKAIELILSVKGIPVLAHPGVFKRDEWIKEELIRELVDGGLMGIEVFYPQHSAELTEYYLKVAKKYRLLVSGGSDYHGENSGRNILGSVKLPIGYVYELKDKVSLLKMQLY</sequence>
<dbReference type="PANTHER" id="PTHR42924">
    <property type="entry name" value="EXONUCLEASE"/>
    <property type="match status" value="1"/>
</dbReference>
<dbReference type="EC" id="3.1.4.57" evidence="3"/>
<dbReference type="Gene3D" id="3.20.20.140">
    <property type="entry name" value="Metal-dependent hydrolases"/>
    <property type="match status" value="1"/>
</dbReference>
<gene>
    <name evidence="3" type="primary">phnPP</name>
    <name evidence="3" type="ORF">H0A61_01577</name>
</gene>
<dbReference type="RefSeq" id="WP_206706576.1">
    <property type="nucleotide sequence ID" value="NZ_CP059066.1"/>
</dbReference>
<proteinExistence type="predicted"/>
<keyword evidence="3" id="KW-0378">Hydrolase</keyword>
<name>A0A8A0RNQ7_9FIRM</name>
<dbReference type="InterPro" id="IPR052018">
    <property type="entry name" value="PHP_domain"/>
</dbReference>
<dbReference type="PANTHER" id="PTHR42924:SF3">
    <property type="entry name" value="POLYMERASE_HISTIDINOL PHOSPHATASE N-TERMINAL DOMAIN-CONTAINING PROTEIN"/>
    <property type="match status" value="1"/>
</dbReference>
<dbReference type="EMBL" id="CP059066">
    <property type="protein sequence ID" value="QSQ09218.1"/>
    <property type="molecule type" value="Genomic_DNA"/>
</dbReference>
<dbReference type="GO" id="GO:0035312">
    <property type="term" value="F:5'-3' DNA exonuclease activity"/>
    <property type="evidence" value="ECO:0007669"/>
    <property type="project" value="TreeGrafter"/>
</dbReference>
<keyword evidence="4" id="KW-1185">Reference proteome</keyword>
<dbReference type="Gene3D" id="1.10.150.650">
    <property type="match status" value="1"/>
</dbReference>
<feature type="compositionally biased region" description="Polar residues" evidence="1">
    <location>
        <begin position="10"/>
        <end position="19"/>
    </location>
</feature>
<feature type="region of interest" description="Disordered" evidence="1">
    <location>
        <begin position="1"/>
        <end position="20"/>
    </location>
</feature>
<dbReference type="GO" id="GO:0102561">
    <property type="term" value="F:phosphoribosyl 1,2-cyclic phosphate 1,2-diphosphodiesterase activity"/>
    <property type="evidence" value="ECO:0007669"/>
    <property type="project" value="UniProtKB-EC"/>
</dbReference>
<reference evidence="3" key="1">
    <citation type="submission" date="2020-07" db="EMBL/GenBank/DDBJ databases">
        <title>Koleobacter methoxysyntrophicus gen. nov., sp. nov., a novel anaerobic bacterium isolated from deep subsurface oil field and proposal of Koleobacterales ord. nov. in the phylum Firmicutes.</title>
        <authorList>
            <person name="Sakamoto S."/>
            <person name="Tamaki H."/>
        </authorList>
    </citation>
    <scope>NUCLEOTIDE SEQUENCE</scope>
    <source>
        <strain evidence="3">NRmbB1</strain>
    </source>
</reference>
<dbReference type="InterPro" id="IPR004013">
    <property type="entry name" value="PHP_dom"/>
</dbReference>
<evidence type="ECO:0000256" key="1">
    <source>
        <dbReference type="SAM" id="MobiDB-lite"/>
    </source>
</evidence>
<protein>
    <submittedName>
        <fullName evidence="3">Phosphoribosyl 1,2-cyclic phosphate 1,2-diphosphodiesterase</fullName>
        <ecNumber evidence="3">3.1.4.57</ecNumber>
    </submittedName>
</protein>
<dbReference type="KEGG" id="kme:H0A61_01577"/>
<evidence type="ECO:0000313" key="4">
    <source>
        <dbReference type="Proteomes" id="UP000662904"/>
    </source>
</evidence>
<dbReference type="Proteomes" id="UP000662904">
    <property type="component" value="Chromosome"/>
</dbReference>
<dbReference type="GO" id="GO:0004534">
    <property type="term" value="F:5'-3' RNA exonuclease activity"/>
    <property type="evidence" value="ECO:0007669"/>
    <property type="project" value="TreeGrafter"/>
</dbReference>
<dbReference type="InterPro" id="IPR003141">
    <property type="entry name" value="Pol/His_phosphatase_N"/>
</dbReference>